<sequence>MRGCARGACSAAQPRRSLVVVCGAKRAGGSGGGRQRQRGGGKQSRPDKPPPGQPAARSKTLAMTEFKADEILMFDPVPAARDALQVLYAYPSEYTVGITSLGYQLVWAFFETRPDVACTRLFTDAHDPLPRKTDLLGFSFAWELDYKNILGMLEQLGLPVLAAERGDDDALVFGGGPVLTANPEPYADFFDVVLLGDGEELLAAFTERLIEAKRQLGGASGVPDRRQLLLALAQVPGVYVPQLYNVEYESPTGPVVAIRPAEGGVPEAVQKQTYRGNTLASSTVVSRRMAWENIYMAEVVRSCPEMCRFCLASYLTLPFRPAPLEGSLIPTLERGLAVTDRLGLLGASVTQHPEFESLLDWLMAPERSHVRLSIASVRTNTVTPQLASALSSRGTRSLTVAVESGSERVRAIVNKKLATDEIVRCAEAAQEGGLEGLKLYGMVGVPGEEEADVDATIALMQQLKKAAPKLRLTLGCSTFVPKAHTPFQWYGVSGEGEKRLKKLEKALGKEGIEFRPESYKWSCVQALLSRGDRRLSRLLLLVRGYGDSLGSFRRAFKELQGEVPPIEHYVSTHYDPEATVLPWSHLHGPLPAATLVKHLREAQAHM</sequence>
<dbReference type="SFLD" id="SFLDS00029">
    <property type="entry name" value="Radical_SAM"/>
    <property type="match status" value="1"/>
</dbReference>
<dbReference type="CDD" id="cd02065">
    <property type="entry name" value="B12-binding_like"/>
    <property type="match status" value="1"/>
</dbReference>
<gene>
    <name evidence="3" type="ORF">C2E21_0647</name>
</gene>
<dbReference type="PANTHER" id="PTHR42731:SF1">
    <property type="entry name" value="RADICAL SAM DOMAIN PROTEIN"/>
    <property type="match status" value="1"/>
</dbReference>
<dbReference type="Pfam" id="PF04055">
    <property type="entry name" value="Radical_SAM"/>
    <property type="match status" value="1"/>
</dbReference>
<dbReference type="InterPro" id="IPR007197">
    <property type="entry name" value="rSAM"/>
</dbReference>
<proteinExistence type="predicted"/>
<dbReference type="InterPro" id="IPR045784">
    <property type="entry name" value="Radical_SAM_N2"/>
</dbReference>
<dbReference type="InterPro" id="IPR058240">
    <property type="entry name" value="rSAM_sf"/>
</dbReference>
<dbReference type="GO" id="GO:0051536">
    <property type="term" value="F:iron-sulfur cluster binding"/>
    <property type="evidence" value="ECO:0007669"/>
    <property type="project" value="InterPro"/>
</dbReference>
<evidence type="ECO:0000313" key="4">
    <source>
        <dbReference type="Proteomes" id="UP000239899"/>
    </source>
</evidence>
<dbReference type="SFLD" id="SFLDG01082">
    <property type="entry name" value="B12-binding_domain_containing"/>
    <property type="match status" value="1"/>
</dbReference>
<evidence type="ECO:0000259" key="2">
    <source>
        <dbReference type="PROSITE" id="PS51918"/>
    </source>
</evidence>
<feature type="compositionally biased region" description="Gly residues" evidence="1">
    <location>
        <begin position="26"/>
        <end position="42"/>
    </location>
</feature>
<dbReference type="GO" id="GO:0003824">
    <property type="term" value="F:catalytic activity"/>
    <property type="evidence" value="ECO:0007669"/>
    <property type="project" value="InterPro"/>
</dbReference>
<comment type="caution">
    <text evidence="3">The sequence shown here is derived from an EMBL/GenBank/DDBJ whole genome shotgun (WGS) entry which is preliminary data.</text>
</comment>
<dbReference type="AlphaFoldDB" id="A0A2P6U3L4"/>
<evidence type="ECO:0000313" key="3">
    <source>
        <dbReference type="EMBL" id="PRW60900.1"/>
    </source>
</evidence>
<organism evidence="3 4">
    <name type="scientific">Chlorella sorokiniana</name>
    <name type="common">Freshwater green alga</name>
    <dbReference type="NCBI Taxonomy" id="3076"/>
    <lineage>
        <taxon>Eukaryota</taxon>
        <taxon>Viridiplantae</taxon>
        <taxon>Chlorophyta</taxon>
        <taxon>core chlorophytes</taxon>
        <taxon>Trebouxiophyceae</taxon>
        <taxon>Chlorellales</taxon>
        <taxon>Chlorellaceae</taxon>
        <taxon>Chlorella clade</taxon>
        <taxon>Chlorella</taxon>
    </lineage>
</organism>
<dbReference type="InterPro" id="IPR023404">
    <property type="entry name" value="rSAM_horseshoe"/>
</dbReference>
<evidence type="ECO:0000256" key="1">
    <source>
        <dbReference type="SAM" id="MobiDB-lite"/>
    </source>
</evidence>
<dbReference type="OrthoDB" id="2013947at2759"/>
<dbReference type="InterPro" id="IPR006638">
    <property type="entry name" value="Elp3/MiaA/NifB-like_rSAM"/>
</dbReference>
<dbReference type="PANTHER" id="PTHR42731">
    <property type="entry name" value="SLL1084 PROTEIN"/>
    <property type="match status" value="1"/>
</dbReference>
<name>A0A2P6U3L4_CHLSO</name>
<accession>A0A2P6U3L4</accession>
<dbReference type="PROSITE" id="PS51918">
    <property type="entry name" value="RADICAL_SAM"/>
    <property type="match status" value="1"/>
</dbReference>
<dbReference type="SMART" id="SM00729">
    <property type="entry name" value="Elp3"/>
    <property type="match status" value="1"/>
</dbReference>
<reference evidence="3 4" key="1">
    <citation type="journal article" date="2018" name="Plant J.">
        <title>Genome sequences of Chlorella sorokiniana UTEX 1602 and Micractinium conductrix SAG 241.80: implications to maltose excretion by a green alga.</title>
        <authorList>
            <person name="Arriola M.B."/>
            <person name="Velmurugan N."/>
            <person name="Zhang Y."/>
            <person name="Plunkett M.H."/>
            <person name="Hondzo H."/>
            <person name="Barney B.M."/>
        </authorList>
    </citation>
    <scope>NUCLEOTIDE SEQUENCE [LARGE SCALE GENOMIC DNA]</scope>
    <source>
        <strain evidence="4">UTEX 1602</strain>
    </source>
</reference>
<dbReference type="Pfam" id="PF19864">
    <property type="entry name" value="Radical_SAM_N2"/>
    <property type="match status" value="1"/>
</dbReference>
<protein>
    <submittedName>
        <fullName evidence="3">Radical SAM</fullName>
    </submittedName>
</protein>
<dbReference type="Proteomes" id="UP000239899">
    <property type="component" value="Unassembled WGS sequence"/>
</dbReference>
<feature type="domain" description="Radical SAM core" evidence="2">
    <location>
        <begin position="286"/>
        <end position="520"/>
    </location>
</feature>
<feature type="region of interest" description="Disordered" evidence="1">
    <location>
        <begin position="25"/>
        <end position="59"/>
    </location>
</feature>
<dbReference type="EMBL" id="LHPG02000001">
    <property type="protein sequence ID" value="PRW60900.1"/>
    <property type="molecule type" value="Genomic_DNA"/>
</dbReference>
<dbReference type="SUPFAM" id="SSF102114">
    <property type="entry name" value="Radical SAM enzymes"/>
    <property type="match status" value="1"/>
</dbReference>
<dbReference type="Gene3D" id="3.80.30.20">
    <property type="entry name" value="tm_1862 like domain"/>
    <property type="match status" value="1"/>
</dbReference>
<keyword evidence="4" id="KW-1185">Reference proteome</keyword>